<dbReference type="Proteomes" id="UP001151760">
    <property type="component" value="Unassembled WGS sequence"/>
</dbReference>
<evidence type="ECO:0000259" key="1">
    <source>
        <dbReference type="Pfam" id="PF03732"/>
    </source>
</evidence>
<organism evidence="2 3">
    <name type="scientific">Tanacetum coccineum</name>
    <dbReference type="NCBI Taxonomy" id="301880"/>
    <lineage>
        <taxon>Eukaryota</taxon>
        <taxon>Viridiplantae</taxon>
        <taxon>Streptophyta</taxon>
        <taxon>Embryophyta</taxon>
        <taxon>Tracheophyta</taxon>
        <taxon>Spermatophyta</taxon>
        <taxon>Magnoliopsida</taxon>
        <taxon>eudicotyledons</taxon>
        <taxon>Gunneridae</taxon>
        <taxon>Pentapetalae</taxon>
        <taxon>asterids</taxon>
        <taxon>campanulids</taxon>
        <taxon>Asterales</taxon>
        <taxon>Asteraceae</taxon>
        <taxon>Asteroideae</taxon>
        <taxon>Anthemideae</taxon>
        <taxon>Anthemidinae</taxon>
        <taxon>Tanacetum</taxon>
    </lineage>
</organism>
<proteinExistence type="predicted"/>
<dbReference type="EMBL" id="BQNB010010590">
    <property type="protein sequence ID" value="GJS79333.1"/>
    <property type="molecule type" value="Genomic_DNA"/>
</dbReference>
<dbReference type="GO" id="GO:0003964">
    <property type="term" value="F:RNA-directed DNA polymerase activity"/>
    <property type="evidence" value="ECO:0007669"/>
    <property type="project" value="UniProtKB-KW"/>
</dbReference>
<keyword evidence="2" id="KW-0808">Transferase</keyword>
<evidence type="ECO:0000313" key="2">
    <source>
        <dbReference type="EMBL" id="GJS79333.1"/>
    </source>
</evidence>
<protein>
    <submittedName>
        <fullName evidence="2">Reverse transcriptase domain-containing protein</fullName>
    </submittedName>
</protein>
<dbReference type="PANTHER" id="PTHR33223">
    <property type="entry name" value="CCHC-TYPE DOMAIN-CONTAINING PROTEIN"/>
    <property type="match status" value="1"/>
</dbReference>
<evidence type="ECO:0000313" key="3">
    <source>
        <dbReference type="Proteomes" id="UP001151760"/>
    </source>
</evidence>
<feature type="domain" description="Retrotransposon gag" evidence="1">
    <location>
        <begin position="98"/>
        <end position="151"/>
    </location>
</feature>
<reference evidence="2" key="2">
    <citation type="submission" date="2022-01" db="EMBL/GenBank/DDBJ databases">
        <authorList>
            <person name="Yamashiro T."/>
            <person name="Shiraishi A."/>
            <person name="Satake H."/>
            <person name="Nakayama K."/>
        </authorList>
    </citation>
    <scope>NUCLEOTIDE SEQUENCE</scope>
</reference>
<name>A0ABQ4YNC5_9ASTR</name>
<dbReference type="InterPro" id="IPR005162">
    <property type="entry name" value="Retrotrans_gag_dom"/>
</dbReference>
<dbReference type="Pfam" id="PF03732">
    <property type="entry name" value="Retrotrans_gag"/>
    <property type="match status" value="1"/>
</dbReference>
<sequence length="264" mass="30894">MEKFETPPDFSHIIVINPDDQSMWSNTRTVAPTPSSAIIQRPISDNFHIKGTHMQMIQDNQFDGRIRSDPHRHIANFLKISSLFQYGENQEEAVMLRTFPFSLCEEAKIWLNELNEGTFTSWNEMKEAFISRYFSPAKFKRLQNDIRNFHQLGFLDIGGIFLYNTPNEAFQILEDKVLLRLDFSGEFKISPKPIVSISGSNIDPYHVMLMDKFEDLITKIDSEFLIIRKELKEMRDGRRDNHASQIYIKDDTPMCEPHEAHYVQ</sequence>
<dbReference type="PANTHER" id="PTHR33223:SF11">
    <property type="entry name" value="ELEMENT PROTEIN, PUTATIVE-RELATED"/>
    <property type="match status" value="1"/>
</dbReference>
<keyword evidence="3" id="KW-1185">Reference proteome</keyword>
<comment type="caution">
    <text evidence="2">The sequence shown here is derived from an EMBL/GenBank/DDBJ whole genome shotgun (WGS) entry which is preliminary data.</text>
</comment>
<keyword evidence="2" id="KW-0695">RNA-directed DNA polymerase</keyword>
<reference evidence="2" key="1">
    <citation type="journal article" date="2022" name="Int. J. Mol. Sci.">
        <title>Draft Genome of Tanacetum Coccineum: Genomic Comparison of Closely Related Tanacetum-Family Plants.</title>
        <authorList>
            <person name="Yamashiro T."/>
            <person name="Shiraishi A."/>
            <person name="Nakayama K."/>
            <person name="Satake H."/>
        </authorList>
    </citation>
    <scope>NUCLEOTIDE SEQUENCE</scope>
</reference>
<accession>A0ABQ4YNC5</accession>
<gene>
    <name evidence="2" type="ORF">Tco_0729214</name>
</gene>
<keyword evidence="2" id="KW-0548">Nucleotidyltransferase</keyword>